<dbReference type="InterPro" id="IPR006703">
    <property type="entry name" value="G_AIG1"/>
</dbReference>
<evidence type="ECO:0000313" key="7">
    <source>
        <dbReference type="Proteomes" id="UP000281406"/>
    </source>
</evidence>
<comment type="caution">
    <text evidence="6">The sequence shown here is derived from an EMBL/GenBank/DDBJ whole genome shotgun (WGS) entry which is preliminary data.</text>
</comment>
<dbReference type="SUPFAM" id="SSF52540">
    <property type="entry name" value="P-loop containing nucleoside triphosphate hydrolases"/>
    <property type="match status" value="1"/>
</dbReference>
<keyword evidence="3" id="KW-0342">GTP-binding</keyword>
<gene>
    <name evidence="6" type="ORF">DPX16_1558</name>
</gene>
<reference evidence="6 7" key="1">
    <citation type="submission" date="2018-10" db="EMBL/GenBank/DDBJ databases">
        <title>Genome assembly for a Yunnan-Guizhou Plateau 3E fish, Anabarilius grahami (Regan), and its evolutionary and genetic applications.</title>
        <authorList>
            <person name="Jiang W."/>
        </authorList>
    </citation>
    <scope>NUCLEOTIDE SEQUENCE [LARGE SCALE GENOMIC DNA]</scope>
    <source>
        <strain evidence="6">AG-KIZ</strain>
        <tissue evidence="6">Muscle</tissue>
    </source>
</reference>
<proteinExistence type="inferred from homology"/>
<evidence type="ECO:0000256" key="4">
    <source>
        <dbReference type="SAM" id="MobiDB-lite"/>
    </source>
</evidence>
<feature type="region of interest" description="Disordered" evidence="4">
    <location>
        <begin position="1"/>
        <end position="32"/>
    </location>
</feature>
<feature type="non-terminal residue" evidence="6">
    <location>
        <position position="1"/>
    </location>
</feature>
<sequence>PRKIVLLGKTGDGKSSSGNTIINEQRFPTESSPESITAQFQTEIAMVYGRTVTAIDTPGIFDTRLDEAVIRSEIIGSIIECAPAVDAFVIVLKVQRYTKQEIEILNKIVEYCGEETFKHAVVLFTHGEELEGQTIEEFVKISPKLQELVNKCGGRCHVIDNKHWNNCHLGYRSNKVHVKNLMETIDKMVQENGCFTNELMSSVDKEIEEIK</sequence>
<evidence type="ECO:0000256" key="2">
    <source>
        <dbReference type="ARBA" id="ARBA00022741"/>
    </source>
</evidence>
<feature type="domain" description="AIG1-type G" evidence="5">
    <location>
        <begin position="1"/>
        <end position="204"/>
    </location>
</feature>
<dbReference type="InterPro" id="IPR045058">
    <property type="entry name" value="GIMA/IAN/Toc"/>
</dbReference>
<dbReference type="Pfam" id="PF04548">
    <property type="entry name" value="AIG1"/>
    <property type="match status" value="1"/>
</dbReference>
<keyword evidence="7" id="KW-1185">Reference proteome</keyword>
<dbReference type="PANTHER" id="PTHR10903:SF62">
    <property type="entry name" value="GTPASE IMAP FAMILY MEMBER 4-LIKE-RELATED"/>
    <property type="match status" value="1"/>
</dbReference>
<comment type="similarity">
    <text evidence="1">Belongs to the TRAFAC class TrmE-Era-EngA-EngB-Septin-like GTPase superfamily. AIG1/Toc34/Toc159-like paraseptin GTPase family. IAN subfamily.</text>
</comment>
<dbReference type="PROSITE" id="PS51720">
    <property type="entry name" value="G_AIG1"/>
    <property type="match status" value="1"/>
</dbReference>
<dbReference type="GO" id="GO:0005525">
    <property type="term" value="F:GTP binding"/>
    <property type="evidence" value="ECO:0007669"/>
    <property type="project" value="UniProtKB-KW"/>
</dbReference>
<evidence type="ECO:0000313" key="6">
    <source>
        <dbReference type="EMBL" id="ROJ30579.1"/>
    </source>
</evidence>
<evidence type="ECO:0000256" key="3">
    <source>
        <dbReference type="ARBA" id="ARBA00023134"/>
    </source>
</evidence>
<accession>A0A3N0XSN1</accession>
<evidence type="ECO:0000259" key="5">
    <source>
        <dbReference type="PROSITE" id="PS51720"/>
    </source>
</evidence>
<dbReference type="FunFam" id="3.40.50.300:FF:000366">
    <property type="entry name" value="GTPase, IMAP family member 2"/>
    <property type="match status" value="1"/>
</dbReference>
<dbReference type="Gene3D" id="3.40.50.300">
    <property type="entry name" value="P-loop containing nucleotide triphosphate hydrolases"/>
    <property type="match status" value="1"/>
</dbReference>
<dbReference type="OrthoDB" id="425923at2759"/>
<organism evidence="6 7">
    <name type="scientific">Anabarilius grahami</name>
    <name type="common">Kanglang fish</name>
    <name type="synonym">Barilius grahami</name>
    <dbReference type="NCBI Taxonomy" id="495550"/>
    <lineage>
        <taxon>Eukaryota</taxon>
        <taxon>Metazoa</taxon>
        <taxon>Chordata</taxon>
        <taxon>Craniata</taxon>
        <taxon>Vertebrata</taxon>
        <taxon>Euteleostomi</taxon>
        <taxon>Actinopterygii</taxon>
        <taxon>Neopterygii</taxon>
        <taxon>Teleostei</taxon>
        <taxon>Ostariophysi</taxon>
        <taxon>Cypriniformes</taxon>
        <taxon>Xenocyprididae</taxon>
        <taxon>Xenocypridinae</taxon>
        <taxon>Xenocypridinae incertae sedis</taxon>
        <taxon>Anabarilius</taxon>
    </lineage>
</organism>
<name>A0A3N0XSN1_ANAGA</name>
<dbReference type="AlphaFoldDB" id="A0A3N0XSN1"/>
<evidence type="ECO:0000256" key="1">
    <source>
        <dbReference type="ARBA" id="ARBA00008535"/>
    </source>
</evidence>
<dbReference type="PANTHER" id="PTHR10903">
    <property type="entry name" value="GTPASE, IMAP FAMILY MEMBER-RELATED"/>
    <property type="match status" value="1"/>
</dbReference>
<dbReference type="EMBL" id="RJVU01061863">
    <property type="protein sequence ID" value="ROJ30579.1"/>
    <property type="molecule type" value="Genomic_DNA"/>
</dbReference>
<dbReference type="Proteomes" id="UP000281406">
    <property type="component" value="Unassembled WGS sequence"/>
</dbReference>
<feature type="compositionally biased region" description="Polar residues" evidence="4">
    <location>
        <begin position="13"/>
        <end position="32"/>
    </location>
</feature>
<dbReference type="InterPro" id="IPR027417">
    <property type="entry name" value="P-loop_NTPase"/>
</dbReference>
<keyword evidence="2" id="KW-0547">Nucleotide-binding</keyword>
<protein>
    <submittedName>
        <fullName evidence="6">GTPase IMAP family member 7</fullName>
    </submittedName>
</protein>